<dbReference type="GO" id="GO:0005634">
    <property type="term" value="C:nucleus"/>
    <property type="evidence" value="ECO:0007669"/>
    <property type="project" value="TreeGrafter"/>
</dbReference>
<reference evidence="9" key="1">
    <citation type="journal article" date="2020" name="Nature">
        <title>Giant virus diversity and host interactions through global metagenomics.</title>
        <authorList>
            <person name="Schulz F."/>
            <person name="Roux S."/>
            <person name="Paez-Espino D."/>
            <person name="Jungbluth S."/>
            <person name="Walsh D.A."/>
            <person name="Denef V.J."/>
            <person name="McMahon K.D."/>
            <person name="Konstantinidis K.T."/>
            <person name="Eloe-Fadrosh E.A."/>
            <person name="Kyrpides N.C."/>
            <person name="Woyke T."/>
        </authorList>
    </citation>
    <scope>NUCLEOTIDE SEQUENCE</scope>
    <source>
        <strain evidence="9">GVMAG-M-3300023179-99</strain>
    </source>
</reference>
<evidence type="ECO:0000256" key="1">
    <source>
        <dbReference type="ARBA" id="ARBA00004328"/>
    </source>
</evidence>
<keyword evidence="6" id="KW-0946">Virion</keyword>
<accession>A0A6C0HGJ2</accession>
<dbReference type="AlphaFoldDB" id="A0A6C0HGJ2"/>
<evidence type="ECO:0000256" key="4">
    <source>
        <dbReference type="ARBA" id="ARBA00022741"/>
    </source>
</evidence>
<keyword evidence="5" id="KW-0067">ATP-binding</keyword>
<proteinExistence type="predicted"/>
<dbReference type="PROSITE" id="PS00092">
    <property type="entry name" value="N6_MTASE"/>
    <property type="match status" value="1"/>
</dbReference>
<dbReference type="CDD" id="cd02440">
    <property type="entry name" value="AdoMet_MTases"/>
    <property type="match status" value="1"/>
</dbReference>
<evidence type="ECO:0000256" key="6">
    <source>
        <dbReference type="ARBA" id="ARBA00022844"/>
    </source>
</evidence>
<keyword evidence="7" id="KW-0804">Transcription</keyword>
<dbReference type="PANTHER" id="PTHR14741">
    <property type="entry name" value="S-ADENOSYLMETHIONINE-DEPENDENT METHYLTRANSFERASE RELATED"/>
    <property type="match status" value="1"/>
</dbReference>
<dbReference type="InterPro" id="IPR002052">
    <property type="entry name" value="DNA_methylase_N6_adenine_CS"/>
</dbReference>
<dbReference type="Pfam" id="PF09445">
    <property type="entry name" value="Methyltransf_15"/>
    <property type="match status" value="1"/>
</dbReference>
<dbReference type="GO" id="GO:0005524">
    <property type="term" value="F:ATP binding"/>
    <property type="evidence" value="ECO:0007669"/>
    <property type="project" value="UniProtKB-KW"/>
</dbReference>
<organism evidence="9">
    <name type="scientific">viral metagenome</name>
    <dbReference type="NCBI Taxonomy" id="1070528"/>
    <lineage>
        <taxon>unclassified sequences</taxon>
        <taxon>metagenomes</taxon>
        <taxon>organismal metagenomes</taxon>
    </lineage>
</organism>
<sequence>MEEVAEAAEKAQEIIDKLEASKPEIRKMMSVVKRFIQKNRVLCYGGTAINNLLPPEKQFYNPETDIPDYDFFTENPQAHSKEIADALVREGIPNVEVKPGVHLGTFKVFADYTGVADVSSMERPVFKKLWAESIEKDGIHYVPPNFLRMSMYLELSRPRGYVERWKKVYTRLKLLDSEYPIDCPKEDDVHEEVMDSQTTKKVEELLAKDNIILLGFNATTLQKSGRSWKLPLDLLVTPENFNKTVKDVKDLFPRSESTDYAEYAEILPVHTDITVKNKLVARVFETEACHSYHALPNRMRIASIPTLLNFFFAMLYADHEFIEHTSKQRIVCTAKELVDMAENAGKRRFKLLTPTDCTGVQKDMAMMKKERNDMYSKLSTNKNSREFLKYFFTYTPKQSFRGRGRINTMFPEKSGVDYTKLMMTTEGEYSITKKHDSEKIIASMKTFMKVKSLKEKTIVDLTGNVGGDTIRFGMNFKHVDSYEWNPENYKALKHNVELYNLKNVDVHEGNSTELFHKRVDVLYLDPPWGGPEYKDVKEGELDLKMGDKFVSEYLKTVIDSEWKPSYIFMKVPANYKFLSLNTLGVKKITKFKIRGFYLLGIHVT</sequence>
<evidence type="ECO:0000256" key="7">
    <source>
        <dbReference type="ARBA" id="ARBA00023163"/>
    </source>
</evidence>
<dbReference type="Gene3D" id="3.40.50.150">
    <property type="entry name" value="Vaccinia Virus protein VP39"/>
    <property type="match status" value="1"/>
</dbReference>
<protein>
    <recommendedName>
        <fullName evidence="8">Poly(A) polymerase catalytic subunit domain-containing protein</fullName>
    </recommendedName>
</protein>
<dbReference type="GO" id="GO:0006397">
    <property type="term" value="P:mRNA processing"/>
    <property type="evidence" value="ECO:0007669"/>
    <property type="project" value="UniProtKB-KW"/>
</dbReference>
<dbReference type="PANTHER" id="PTHR14741:SF32">
    <property type="entry name" value="TRIMETHYLGUANOSINE SYNTHASE"/>
    <property type="match status" value="1"/>
</dbReference>
<name>A0A6C0HGJ2_9ZZZZ</name>
<evidence type="ECO:0000256" key="2">
    <source>
        <dbReference type="ARBA" id="ARBA00022664"/>
    </source>
</evidence>
<dbReference type="InterPro" id="IPR029063">
    <property type="entry name" value="SAM-dependent_MTases_sf"/>
</dbReference>
<keyword evidence="3" id="KW-0808">Transferase</keyword>
<dbReference type="InterPro" id="IPR045355">
    <property type="entry name" value="PolyA_pol_cat_su"/>
</dbReference>
<feature type="domain" description="Poly(A) polymerase catalytic subunit" evidence="8">
    <location>
        <begin position="31"/>
        <end position="158"/>
    </location>
</feature>
<evidence type="ECO:0000259" key="8">
    <source>
        <dbReference type="Pfam" id="PF19244"/>
    </source>
</evidence>
<dbReference type="GO" id="GO:0071164">
    <property type="term" value="F:RNA cap trimethylguanosine synthase activity"/>
    <property type="evidence" value="ECO:0007669"/>
    <property type="project" value="TreeGrafter"/>
</dbReference>
<keyword evidence="4" id="KW-0547">Nucleotide-binding</keyword>
<evidence type="ECO:0000313" key="9">
    <source>
        <dbReference type="EMBL" id="QHT79255.1"/>
    </source>
</evidence>
<dbReference type="EMBL" id="MN739947">
    <property type="protein sequence ID" value="QHT79255.1"/>
    <property type="molecule type" value="Genomic_DNA"/>
</dbReference>
<evidence type="ECO:0000256" key="5">
    <source>
        <dbReference type="ARBA" id="ARBA00022840"/>
    </source>
</evidence>
<keyword evidence="2" id="KW-0507">mRNA processing</keyword>
<dbReference type="Pfam" id="PF19244">
    <property type="entry name" value="Poly_A_pol_cat"/>
    <property type="match status" value="1"/>
</dbReference>
<evidence type="ECO:0000256" key="3">
    <source>
        <dbReference type="ARBA" id="ARBA00022679"/>
    </source>
</evidence>
<dbReference type="GO" id="GO:0003676">
    <property type="term" value="F:nucleic acid binding"/>
    <property type="evidence" value="ECO:0007669"/>
    <property type="project" value="InterPro"/>
</dbReference>
<dbReference type="InterPro" id="IPR019012">
    <property type="entry name" value="RNA_cap_Gua-N2-MeTrfase"/>
</dbReference>
<dbReference type="GO" id="GO:0044423">
    <property type="term" value="C:virion component"/>
    <property type="evidence" value="ECO:0007669"/>
    <property type="project" value="UniProtKB-KW"/>
</dbReference>
<dbReference type="SUPFAM" id="SSF53335">
    <property type="entry name" value="S-adenosyl-L-methionine-dependent methyltransferases"/>
    <property type="match status" value="1"/>
</dbReference>
<comment type="subcellular location">
    <subcellularLocation>
        <location evidence="1">Virion</location>
    </subcellularLocation>
</comment>